<dbReference type="PANTHER" id="PTHR44394">
    <property type="entry name" value="BETA-ALANINE-ACTIVATING ENZYME"/>
    <property type="match status" value="1"/>
</dbReference>
<dbReference type="Gene3D" id="3.40.50.12780">
    <property type="entry name" value="N-terminal domain of ligase-like"/>
    <property type="match status" value="1"/>
</dbReference>
<feature type="domain" description="Carrier" evidence="3">
    <location>
        <begin position="652"/>
        <end position="742"/>
    </location>
</feature>
<dbReference type="Proteomes" id="UP001642483">
    <property type="component" value="Unassembled WGS sequence"/>
</dbReference>
<dbReference type="SUPFAM" id="SSF50998">
    <property type="entry name" value="Quinoprotein alcohol dehydrogenase-like"/>
    <property type="match status" value="1"/>
</dbReference>
<evidence type="ECO:0000259" key="3">
    <source>
        <dbReference type="PROSITE" id="PS50075"/>
    </source>
</evidence>
<dbReference type="InterPro" id="IPR015943">
    <property type="entry name" value="WD40/YVTN_repeat-like_dom_sf"/>
</dbReference>
<proteinExistence type="predicted"/>
<dbReference type="InterPro" id="IPR011047">
    <property type="entry name" value="Quinoprotein_ADH-like_sf"/>
</dbReference>
<dbReference type="InterPro" id="IPR018391">
    <property type="entry name" value="PQQ_b-propeller_rpt"/>
</dbReference>
<organism evidence="4 5">
    <name type="scientific">Clavelina lepadiformis</name>
    <name type="common">Light-bulb sea squirt</name>
    <name type="synonym">Ascidia lepadiformis</name>
    <dbReference type="NCBI Taxonomy" id="159417"/>
    <lineage>
        <taxon>Eukaryota</taxon>
        <taxon>Metazoa</taxon>
        <taxon>Chordata</taxon>
        <taxon>Tunicata</taxon>
        <taxon>Ascidiacea</taxon>
        <taxon>Aplousobranchia</taxon>
        <taxon>Clavelinidae</taxon>
        <taxon>Clavelina</taxon>
    </lineage>
</organism>
<accession>A0ABP0FXR3</accession>
<dbReference type="PROSITE" id="PS00012">
    <property type="entry name" value="PHOSPHOPANTETHEINE"/>
    <property type="match status" value="1"/>
</dbReference>
<dbReference type="Gene3D" id="2.130.10.10">
    <property type="entry name" value="YVTN repeat-like/Quinoprotein amine dehydrogenase"/>
    <property type="match status" value="2"/>
</dbReference>
<dbReference type="Pfam" id="PF13570">
    <property type="entry name" value="Beta-prop_ACSF4"/>
    <property type="match status" value="1"/>
</dbReference>
<keyword evidence="5" id="KW-1185">Reference proteome</keyword>
<dbReference type="InterPro" id="IPR045851">
    <property type="entry name" value="AMP-bd_C_sf"/>
</dbReference>
<comment type="caution">
    <text evidence="4">The sequence shown here is derived from an EMBL/GenBank/DDBJ whole genome shotgun (WGS) entry which is preliminary data.</text>
</comment>
<dbReference type="InterPro" id="IPR000873">
    <property type="entry name" value="AMP-dep_synth/lig_dom"/>
</dbReference>
<dbReference type="InterPro" id="IPR042099">
    <property type="entry name" value="ANL_N_sf"/>
</dbReference>
<keyword evidence="1" id="KW-0596">Phosphopantetheine</keyword>
<dbReference type="InterPro" id="IPR036736">
    <property type="entry name" value="ACP-like_sf"/>
</dbReference>
<reference evidence="4 5" key="1">
    <citation type="submission" date="2024-02" db="EMBL/GenBank/DDBJ databases">
        <authorList>
            <person name="Daric V."/>
            <person name="Darras S."/>
        </authorList>
    </citation>
    <scope>NUCLEOTIDE SEQUENCE [LARGE SCALE GENOMIC DNA]</scope>
</reference>
<dbReference type="InterPro" id="IPR002372">
    <property type="entry name" value="PQQ_rpt_dom"/>
</dbReference>
<keyword evidence="2" id="KW-0597">Phosphoprotein</keyword>
<dbReference type="SMART" id="SM00564">
    <property type="entry name" value="PQQ"/>
    <property type="match status" value="6"/>
</dbReference>
<dbReference type="PROSITE" id="PS50075">
    <property type="entry name" value="CARRIER"/>
    <property type="match status" value="1"/>
</dbReference>
<sequence length="1220" mass="135627">MKSVQFLHTLFDQVWLRFCNKCAVEFYDDDLDKSELSYQSLHDQAELVQHKLKKYILEPSGPNAVGNATSAKLADNKSQKFIECSGHTTLIGLYMPVNVILPSLIIGILRSGFGFVPISPSSPHTANLEFIERVGIEYIITSNDLLCKKLNLTLSGKISDGKSKDLFSHGSHKAVLCRINYAEKSFKSSTCRTNIAYTLCTSGTTGTPKVVHVPHECILPNILHLKQIYDINADDKVALCSPLTFDPSIVEMFVALCSGATLVLVSEEIKRNPTRLMQVFFNKSRVTIMQSTPSLFSRFQTDDLIKTVFAKSSPLRVLALGGEACPSYKSIKSWYGENSRDYTKVKIINLYGITEVSSWATWHRLCSEEIALGNDNFVPLGWPLYDTTIDIIDGDGNKLCCISHCKNNLQNDEDYLQMQYKITFCAKLRLENDILSCQGYLRIGGTSRTCYLDDGKETIITQKQESDEADGLIMRDTGDMVKLRIHRSLLPDENANIKDFVCKSCNSEVQLFYLGRTDRQFKRHGKRMNPARVENKLMELDAVSSAYVMFVQTCGGGSYEFTSMQGKQSFNIVVRKVVAFVSLHHNSITTVEKHIMLFLSKHLDANYIPDEVVVVDQMPVTRHGKVDAGTLLRFFNQMHKPCDKQMSNSKNSLFFFDQQAVIRCWDETLTAAEGTECKTVLDVPSLDKKFLKCGGNSLSAMKLVSLLQKEVQFGSKLDVSELLQKILNETLHDLLKYVKHKAATNGQKRTAEDCDKKSLVNDTKQTLNKRQHVWETEFEASNEKPSGIVDSARNNETPCTSLVSFRRGGVMVYHNSIRGLPITKNLAADRKILDDVVTQTSKITLKETWHYNTHKCVDASPLVVLPAQKMNTGFVVIGSHSHLLSCIDLNSGTPKWEVELGDRIEASACLTACGDYVVVGCYDKCVYCLDAYNGSVVWKFFTGGEVKSSACPRPGSSVIYIGSHDGFVYCLSAKLREVIWKQHCGGGAIFSSPCLHVLTNKESSLCLYACSLAGGVLSLNGDSGTLRWSIKLPKPVFSSPAVCQFGVCIGCVDGCMYMVSHHNGTIIWKIKTEKPIFSSPALCSYQGKQMILFGSHDGALYCVDAMKGDLCWKHSSIAGSPIYATPCPFSFVVHQESEDIVEEIYLLASASTDGIISILNLQDGCLLGKHRIDGHVFSSPVVIKQTFEARNALHDSSHTTCYDLLVGCRDDNLYSVRLSA</sequence>
<evidence type="ECO:0000313" key="4">
    <source>
        <dbReference type="EMBL" id="CAK8684367.1"/>
    </source>
</evidence>
<dbReference type="Gene3D" id="3.30.300.30">
    <property type="match status" value="1"/>
</dbReference>
<dbReference type="InterPro" id="IPR052091">
    <property type="entry name" value="Beta-ala_Activ/Resist"/>
</dbReference>
<evidence type="ECO:0000256" key="1">
    <source>
        <dbReference type="ARBA" id="ARBA00022450"/>
    </source>
</evidence>
<dbReference type="Pfam" id="PF00501">
    <property type="entry name" value="AMP-binding"/>
    <property type="match status" value="1"/>
</dbReference>
<evidence type="ECO:0000256" key="2">
    <source>
        <dbReference type="ARBA" id="ARBA00022553"/>
    </source>
</evidence>
<evidence type="ECO:0000313" key="5">
    <source>
        <dbReference type="Proteomes" id="UP001642483"/>
    </source>
</evidence>
<dbReference type="InterPro" id="IPR006162">
    <property type="entry name" value="Ppantetheine_attach_site"/>
</dbReference>
<protein>
    <recommendedName>
        <fullName evidence="3">Carrier domain-containing protein</fullName>
    </recommendedName>
</protein>
<gene>
    <name evidence="4" type="ORF">CVLEPA_LOCUS15354</name>
</gene>
<name>A0ABP0FXR3_CLALP</name>
<dbReference type="PANTHER" id="PTHR44394:SF1">
    <property type="entry name" value="BETA-ALANINE-ACTIVATING ENZYME"/>
    <property type="match status" value="1"/>
</dbReference>
<dbReference type="Gene3D" id="1.10.1200.10">
    <property type="entry name" value="ACP-like"/>
    <property type="match status" value="1"/>
</dbReference>
<dbReference type="SUPFAM" id="SSF56801">
    <property type="entry name" value="Acetyl-CoA synthetase-like"/>
    <property type="match status" value="1"/>
</dbReference>
<dbReference type="InterPro" id="IPR009081">
    <property type="entry name" value="PP-bd_ACP"/>
</dbReference>
<dbReference type="EMBL" id="CAWYQH010000097">
    <property type="protein sequence ID" value="CAK8684367.1"/>
    <property type="molecule type" value="Genomic_DNA"/>
</dbReference>